<organism evidence="1 2">
    <name type="scientific">Amycolatopsis panacis</name>
    <dbReference type="NCBI Taxonomy" id="2340917"/>
    <lineage>
        <taxon>Bacteria</taxon>
        <taxon>Bacillati</taxon>
        <taxon>Actinomycetota</taxon>
        <taxon>Actinomycetes</taxon>
        <taxon>Pseudonocardiales</taxon>
        <taxon>Pseudonocardiaceae</taxon>
        <taxon>Amycolatopsis</taxon>
    </lineage>
</organism>
<evidence type="ECO:0008006" key="3">
    <source>
        <dbReference type="Google" id="ProtNLM"/>
    </source>
</evidence>
<name>A0A419I4N5_9PSEU</name>
<gene>
    <name evidence="1" type="ORF">D5S19_13780</name>
</gene>
<protein>
    <recommendedName>
        <fullName evidence="3">Tetratricopeptide repeat protein</fullName>
    </recommendedName>
</protein>
<keyword evidence="2" id="KW-1185">Reference proteome</keyword>
<dbReference type="EMBL" id="QZFV01000078">
    <property type="protein sequence ID" value="RJQ85453.1"/>
    <property type="molecule type" value="Genomic_DNA"/>
</dbReference>
<evidence type="ECO:0000313" key="1">
    <source>
        <dbReference type="EMBL" id="RJQ85453.1"/>
    </source>
</evidence>
<comment type="caution">
    <text evidence="1">The sequence shown here is derived from an EMBL/GenBank/DDBJ whole genome shotgun (WGS) entry which is preliminary data.</text>
</comment>
<reference evidence="1 2" key="1">
    <citation type="submission" date="2018-09" db="EMBL/GenBank/DDBJ databases">
        <title>YIM PH 21725 draft genome.</title>
        <authorList>
            <person name="Miao C."/>
        </authorList>
    </citation>
    <scope>NUCLEOTIDE SEQUENCE [LARGE SCALE GENOMIC DNA]</scope>
    <source>
        <strain evidence="2">YIM PH21725</strain>
    </source>
</reference>
<accession>A0A419I4N5</accession>
<proteinExistence type="predicted"/>
<evidence type="ECO:0000313" key="2">
    <source>
        <dbReference type="Proteomes" id="UP000285112"/>
    </source>
</evidence>
<dbReference type="AlphaFoldDB" id="A0A419I4N5"/>
<dbReference type="RefSeq" id="WP_120023746.1">
    <property type="nucleotide sequence ID" value="NZ_QZFV01000078.1"/>
</dbReference>
<dbReference type="Proteomes" id="UP000285112">
    <property type="component" value="Unassembled WGS sequence"/>
</dbReference>
<sequence>MGDPATGRAHLDLGVAYLDASGDPRWRGKSVLSLGRHLAAAGDLPGARAAWEKAWADLSRIGAHEAATVRALLDG</sequence>